<dbReference type="PANTHER" id="PTHR19302">
    <property type="entry name" value="GAMMA TUBULIN COMPLEX PROTEIN"/>
    <property type="match status" value="1"/>
</dbReference>
<dbReference type="InterPro" id="IPR042241">
    <property type="entry name" value="GCP_C_sf"/>
</dbReference>
<dbReference type="GO" id="GO:0051321">
    <property type="term" value="P:meiotic cell cycle"/>
    <property type="evidence" value="ECO:0007669"/>
    <property type="project" value="TreeGrafter"/>
</dbReference>
<dbReference type="AlphaFoldDB" id="A0AAD9J6J2"/>
<organism evidence="9 10">
    <name type="scientific">Paralvinella palmiformis</name>
    <dbReference type="NCBI Taxonomy" id="53620"/>
    <lineage>
        <taxon>Eukaryota</taxon>
        <taxon>Metazoa</taxon>
        <taxon>Spiralia</taxon>
        <taxon>Lophotrochozoa</taxon>
        <taxon>Annelida</taxon>
        <taxon>Polychaeta</taxon>
        <taxon>Sedentaria</taxon>
        <taxon>Canalipalpata</taxon>
        <taxon>Terebellida</taxon>
        <taxon>Terebelliformia</taxon>
        <taxon>Alvinellidae</taxon>
        <taxon>Paralvinella</taxon>
    </lineage>
</organism>
<protein>
    <recommendedName>
        <fullName evidence="11">Gamma-tubulin complex component</fullName>
    </recommendedName>
</protein>
<keyword evidence="3" id="KW-0963">Cytoplasm</keyword>
<evidence type="ECO:0000256" key="2">
    <source>
        <dbReference type="ARBA" id="ARBA00010337"/>
    </source>
</evidence>
<comment type="subcellular location">
    <subcellularLocation>
        <location evidence="1">Cytoplasm</location>
        <location evidence="1">Cytoskeleton</location>
    </subcellularLocation>
</comment>
<dbReference type="GO" id="GO:0000278">
    <property type="term" value="P:mitotic cell cycle"/>
    <property type="evidence" value="ECO:0007669"/>
    <property type="project" value="TreeGrafter"/>
</dbReference>
<gene>
    <name evidence="9" type="ORF">LSH36_555g02025</name>
</gene>
<dbReference type="Pfam" id="PF17681">
    <property type="entry name" value="GCP_N_terminal"/>
    <property type="match status" value="1"/>
</dbReference>
<feature type="compositionally biased region" description="Low complexity" evidence="6">
    <location>
        <begin position="142"/>
        <end position="163"/>
    </location>
</feature>
<comment type="similarity">
    <text evidence="2">Belongs to the TUBGCP family.</text>
</comment>
<dbReference type="FunFam" id="1.20.120.1900:FF:000003">
    <property type="entry name" value="Gamma-tubulin complex component"/>
    <property type="match status" value="1"/>
</dbReference>
<dbReference type="GO" id="GO:0000922">
    <property type="term" value="C:spindle pole"/>
    <property type="evidence" value="ECO:0007669"/>
    <property type="project" value="InterPro"/>
</dbReference>
<sequence>MVEHARGLYDKKEAFSSYKLQHALSPYYKVALTTLGSSIYSLTETDEFEIAEKIKRKFVRQKRDKDAAVFSELHRILQGQKLLRNRWAILYLLHRLSGESTSKQKGGTSSTFFHSLSSHLVSTPFVSQHSGQLTTDGSAKIHSVTGSSTASSGISSIRSSFHSNDPSPVPQSVPPSYLKTPAGAQLLRGGQVLPSTGERVLHLLGRNQTDTTLMLRSDRTISTTSTSYRMSRKPGSSDELSEAVILRELVYVFRGIEGKYIKYDVTKEGYRIDAKAGIPRALRKAVAKLAECGWMYNQIWKYADSRSTDRAFGLVGQSFCDALHQELTEYYRLMSVLEAQLKQNDDEVLSDHGSELTVRRLAVWMCGPHIRLKTMAALVDVCQGKKGGALATAIHSYLQHGDPTVRSLIRHMLALVAQPIFSTIITWQYHGELEDTYHEFFVASDPTVKNERLWHEKYTLRKSMIPSFISLEQAKKILLTGKSVNFLRQVCHDRTSIRSRDIIRQTETNQVESIFSQDVNGIFQKMIDAVYKETSRHLLDILHTKYKFVDHLKAMRRYLLLGQGDFIRYLMDLLEDDLAKPPQMLFLHNLTSILETAIRGTNAQYDDIDILRRLDVRLLEVSPGDIGWDVFSLDYHVDGPVQTVFTPESMIIYLRVFNFLWRAKRMEYILAGIWKSQMSNARILKSMPELSVVLHHCHMLASEMVHFVQQVQYYINFEVLECSWDELLNKMNDAEDLDCVIAAHQVFLDTISTRCLLDKQSQGKWGVTETEERKEERRRKDFRHTMLSATKAQLSVLASSYQEIWPPSSSYAINLEQRHKNFNFRLDFNEQYNARDPKLRRSRVPHKTKRRDREEKMKQRSDE</sequence>
<keyword evidence="5" id="KW-0206">Cytoskeleton</keyword>
<evidence type="ECO:0008006" key="11">
    <source>
        <dbReference type="Google" id="ProtNLM"/>
    </source>
</evidence>
<evidence type="ECO:0000256" key="6">
    <source>
        <dbReference type="SAM" id="MobiDB-lite"/>
    </source>
</evidence>
<feature type="domain" description="Gamma tubulin complex component protein N-terminal" evidence="8">
    <location>
        <begin position="246"/>
        <end position="545"/>
    </location>
</feature>
<proteinExistence type="inferred from homology"/>
<dbReference type="GO" id="GO:0051011">
    <property type="term" value="F:microtubule minus-end binding"/>
    <property type="evidence" value="ECO:0007669"/>
    <property type="project" value="TreeGrafter"/>
</dbReference>
<dbReference type="GO" id="GO:0005874">
    <property type="term" value="C:microtubule"/>
    <property type="evidence" value="ECO:0007669"/>
    <property type="project" value="UniProtKB-KW"/>
</dbReference>
<keyword evidence="4" id="KW-0493">Microtubule</keyword>
<dbReference type="GO" id="GO:0043015">
    <property type="term" value="F:gamma-tubulin binding"/>
    <property type="evidence" value="ECO:0007669"/>
    <property type="project" value="InterPro"/>
</dbReference>
<dbReference type="Pfam" id="PF04130">
    <property type="entry name" value="GCP_C_terminal"/>
    <property type="match status" value="1"/>
</dbReference>
<evidence type="ECO:0000259" key="8">
    <source>
        <dbReference type="Pfam" id="PF17681"/>
    </source>
</evidence>
<keyword evidence="10" id="KW-1185">Reference proteome</keyword>
<accession>A0AAD9J6J2</accession>
<dbReference type="InterPro" id="IPR041470">
    <property type="entry name" value="GCP_N"/>
</dbReference>
<evidence type="ECO:0000313" key="9">
    <source>
        <dbReference type="EMBL" id="KAK2147394.1"/>
    </source>
</evidence>
<evidence type="ECO:0000256" key="5">
    <source>
        <dbReference type="ARBA" id="ARBA00023212"/>
    </source>
</evidence>
<dbReference type="GO" id="GO:0031122">
    <property type="term" value="P:cytoplasmic microtubule organization"/>
    <property type="evidence" value="ECO:0007669"/>
    <property type="project" value="TreeGrafter"/>
</dbReference>
<dbReference type="GO" id="GO:0007020">
    <property type="term" value="P:microtubule nucleation"/>
    <property type="evidence" value="ECO:0007669"/>
    <property type="project" value="InterPro"/>
</dbReference>
<dbReference type="EMBL" id="JAODUP010000555">
    <property type="protein sequence ID" value="KAK2147394.1"/>
    <property type="molecule type" value="Genomic_DNA"/>
</dbReference>
<feature type="domain" description="Gamma tubulin complex component C-terminal" evidence="7">
    <location>
        <begin position="549"/>
        <end position="761"/>
    </location>
</feature>
<comment type="caution">
    <text evidence="9">The sequence shown here is derived from an EMBL/GenBank/DDBJ whole genome shotgun (WGS) entry which is preliminary data.</text>
</comment>
<dbReference type="Gene3D" id="1.20.120.1900">
    <property type="entry name" value="Gamma-tubulin complex, C-terminal domain"/>
    <property type="match status" value="1"/>
</dbReference>
<evidence type="ECO:0000313" key="10">
    <source>
        <dbReference type="Proteomes" id="UP001208570"/>
    </source>
</evidence>
<name>A0AAD9J6J2_9ANNE</name>
<evidence type="ECO:0000256" key="1">
    <source>
        <dbReference type="ARBA" id="ARBA00004245"/>
    </source>
</evidence>
<evidence type="ECO:0000256" key="4">
    <source>
        <dbReference type="ARBA" id="ARBA00022701"/>
    </source>
</evidence>
<evidence type="ECO:0000256" key="3">
    <source>
        <dbReference type="ARBA" id="ARBA00022490"/>
    </source>
</evidence>
<dbReference type="InterPro" id="IPR040457">
    <property type="entry name" value="GCP_C"/>
</dbReference>
<feature type="region of interest" description="Disordered" evidence="6">
    <location>
        <begin position="835"/>
        <end position="863"/>
    </location>
</feature>
<feature type="compositionally biased region" description="Basic and acidic residues" evidence="6">
    <location>
        <begin position="851"/>
        <end position="863"/>
    </location>
</feature>
<dbReference type="GO" id="GO:0000930">
    <property type="term" value="C:gamma-tubulin complex"/>
    <property type="evidence" value="ECO:0007669"/>
    <property type="project" value="TreeGrafter"/>
</dbReference>
<evidence type="ECO:0000259" key="7">
    <source>
        <dbReference type="Pfam" id="PF04130"/>
    </source>
</evidence>
<feature type="compositionally biased region" description="Basic residues" evidence="6">
    <location>
        <begin position="840"/>
        <end position="850"/>
    </location>
</feature>
<dbReference type="PANTHER" id="PTHR19302:SF14">
    <property type="entry name" value="GAMMA-TUBULIN COMPLEX COMPONENT 3"/>
    <property type="match status" value="1"/>
</dbReference>
<reference evidence="9" key="1">
    <citation type="journal article" date="2023" name="Mol. Biol. Evol.">
        <title>Third-Generation Sequencing Reveals the Adaptive Role of the Epigenome in Three Deep-Sea Polychaetes.</title>
        <authorList>
            <person name="Perez M."/>
            <person name="Aroh O."/>
            <person name="Sun Y."/>
            <person name="Lan Y."/>
            <person name="Juniper S.K."/>
            <person name="Young C.R."/>
            <person name="Angers B."/>
            <person name="Qian P.Y."/>
        </authorList>
    </citation>
    <scope>NUCLEOTIDE SEQUENCE</scope>
    <source>
        <strain evidence="9">P08H-3</strain>
    </source>
</reference>
<dbReference type="GO" id="GO:0051225">
    <property type="term" value="P:spindle assembly"/>
    <property type="evidence" value="ECO:0007669"/>
    <property type="project" value="TreeGrafter"/>
</dbReference>
<feature type="region of interest" description="Disordered" evidence="6">
    <location>
        <begin position="136"/>
        <end position="180"/>
    </location>
</feature>
<dbReference type="Proteomes" id="UP001208570">
    <property type="component" value="Unassembled WGS sequence"/>
</dbReference>
<dbReference type="InterPro" id="IPR007259">
    <property type="entry name" value="GCP"/>
</dbReference>